<dbReference type="CDD" id="cd00090">
    <property type="entry name" value="HTH_ARSR"/>
    <property type="match status" value="1"/>
</dbReference>
<dbReference type="Pfam" id="PF01022">
    <property type="entry name" value="HTH_5"/>
    <property type="match status" value="1"/>
</dbReference>
<protein>
    <submittedName>
        <fullName evidence="6">Metalloregulator ArsR/SmtB family transcription factor</fullName>
    </submittedName>
</protein>
<dbReference type="NCBIfam" id="NF033788">
    <property type="entry name" value="HTH_metalloreg"/>
    <property type="match status" value="1"/>
</dbReference>
<dbReference type="PANTHER" id="PTHR43132:SF2">
    <property type="entry name" value="ARSENICAL RESISTANCE OPERON REPRESSOR ARSR-RELATED"/>
    <property type="match status" value="1"/>
</dbReference>
<name>A0ABY5FAQ4_9ACTN</name>
<feature type="domain" description="HTH arsR-type" evidence="5">
    <location>
        <begin position="51"/>
        <end position="145"/>
    </location>
</feature>
<dbReference type="Gene3D" id="1.10.10.10">
    <property type="entry name" value="Winged helix-like DNA-binding domain superfamily/Winged helix DNA-binding domain"/>
    <property type="match status" value="1"/>
</dbReference>
<evidence type="ECO:0000259" key="5">
    <source>
        <dbReference type="PROSITE" id="PS50987"/>
    </source>
</evidence>
<feature type="compositionally biased region" description="Basic and acidic residues" evidence="4">
    <location>
        <begin position="26"/>
        <end position="35"/>
    </location>
</feature>
<evidence type="ECO:0000313" key="7">
    <source>
        <dbReference type="Proteomes" id="UP001058236"/>
    </source>
</evidence>
<proteinExistence type="predicted"/>
<dbReference type="PROSITE" id="PS50987">
    <property type="entry name" value="HTH_ARSR_2"/>
    <property type="match status" value="1"/>
</dbReference>
<dbReference type="PRINTS" id="PR00778">
    <property type="entry name" value="HTHARSR"/>
</dbReference>
<dbReference type="Proteomes" id="UP001058236">
    <property type="component" value="Chromosome"/>
</dbReference>
<feature type="compositionally biased region" description="Polar residues" evidence="4">
    <location>
        <begin position="37"/>
        <end position="47"/>
    </location>
</feature>
<dbReference type="InterPro" id="IPR036388">
    <property type="entry name" value="WH-like_DNA-bd_sf"/>
</dbReference>
<evidence type="ECO:0000256" key="4">
    <source>
        <dbReference type="SAM" id="MobiDB-lite"/>
    </source>
</evidence>
<dbReference type="SUPFAM" id="SSF46785">
    <property type="entry name" value="Winged helix' DNA-binding domain"/>
    <property type="match status" value="1"/>
</dbReference>
<dbReference type="EMBL" id="CP101397">
    <property type="protein sequence ID" value="UTR80708.1"/>
    <property type="molecule type" value="Genomic_DNA"/>
</dbReference>
<dbReference type="InterPro" id="IPR011991">
    <property type="entry name" value="ArsR-like_HTH"/>
</dbReference>
<reference evidence="6" key="1">
    <citation type="submission" date="2022-07" db="EMBL/GenBank/DDBJ databases">
        <title>Genomic of Streptomyces cavourensis F2.</title>
        <authorList>
            <person name="Hu S."/>
            <person name="Liang W."/>
        </authorList>
    </citation>
    <scope>NUCLEOTIDE SEQUENCE</scope>
    <source>
        <strain evidence="6">F2</strain>
    </source>
</reference>
<accession>A0ABY5FAQ4</accession>
<dbReference type="InterPro" id="IPR001845">
    <property type="entry name" value="HTH_ArsR_DNA-bd_dom"/>
</dbReference>
<evidence type="ECO:0000256" key="3">
    <source>
        <dbReference type="ARBA" id="ARBA00023163"/>
    </source>
</evidence>
<dbReference type="SMART" id="SM00418">
    <property type="entry name" value="HTH_ARSR"/>
    <property type="match status" value="1"/>
</dbReference>
<feature type="region of interest" description="Disordered" evidence="4">
    <location>
        <begin position="26"/>
        <end position="52"/>
    </location>
</feature>
<dbReference type="InterPro" id="IPR036390">
    <property type="entry name" value="WH_DNA-bd_sf"/>
</dbReference>
<dbReference type="PANTHER" id="PTHR43132">
    <property type="entry name" value="ARSENICAL RESISTANCE OPERON REPRESSOR ARSR-RELATED"/>
    <property type="match status" value="1"/>
</dbReference>
<evidence type="ECO:0000256" key="2">
    <source>
        <dbReference type="ARBA" id="ARBA00023125"/>
    </source>
</evidence>
<keyword evidence="3" id="KW-0804">Transcription</keyword>
<organism evidence="6 7">
    <name type="scientific">Streptomyces cavourensis</name>
    <dbReference type="NCBI Taxonomy" id="67258"/>
    <lineage>
        <taxon>Bacteria</taxon>
        <taxon>Bacillati</taxon>
        <taxon>Actinomycetota</taxon>
        <taxon>Actinomycetes</taxon>
        <taxon>Kitasatosporales</taxon>
        <taxon>Streptomycetaceae</taxon>
        <taxon>Streptomyces</taxon>
    </lineage>
</organism>
<keyword evidence="2" id="KW-0238">DNA-binding</keyword>
<evidence type="ECO:0000256" key="1">
    <source>
        <dbReference type="ARBA" id="ARBA00023015"/>
    </source>
</evidence>
<evidence type="ECO:0000313" key="6">
    <source>
        <dbReference type="EMBL" id="UTR80708.1"/>
    </source>
</evidence>
<keyword evidence="7" id="KW-1185">Reference proteome</keyword>
<dbReference type="InterPro" id="IPR051011">
    <property type="entry name" value="Metal_resp_trans_reg"/>
</dbReference>
<gene>
    <name evidence="6" type="ORF">NLU04_20605</name>
</gene>
<keyword evidence="1" id="KW-0805">Transcription regulation</keyword>
<sequence>MLIDIRRYHRHIAMNSWSEILHTDASRGNTDDRATQRRVTMQPTEPVSTADPCSAPTAAVALFRSLGDPARLAILRRLAEGEARVTDLVACIGLAQSTVSAHLSCLRDCGLITSRPQGRASLYSLARPELLDLLASAEHLLAATGEAVDLCPAYGTVSAAEESVR</sequence>